<feature type="signal peptide" evidence="8">
    <location>
        <begin position="1"/>
        <end position="17"/>
    </location>
</feature>
<dbReference type="EC" id="3.1.4.46" evidence="2"/>
<keyword evidence="3 8" id="KW-0732">Signal</keyword>
<evidence type="ECO:0000256" key="8">
    <source>
        <dbReference type="SAM" id="SignalP"/>
    </source>
</evidence>
<dbReference type="EMBL" id="CAKOGP040000001">
    <property type="protein sequence ID" value="CAJ1892062.1"/>
    <property type="molecule type" value="Genomic_DNA"/>
</dbReference>
<dbReference type="AlphaFoldDB" id="A0AAD2FEV0"/>
<keyword evidence="4" id="KW-0319">Glycerol metabolism</keyword>
<dbReference type="SUPFAM" id="SSF51695">
    <property type="entry name" value="PLC-like phosphodiesterases"/>
    <property type="match status" value="1"/>
</dbReference>
<evidence type="ECO:0000313" key="10">
    <source>
        <dbReference type="EMBL" id="CAJ1892062.1"/>
    </source>
</evidence>
<feature type="compositionally biased region" description="Low complexity" evidence="7">
    <location>
        <begin position="416"/>
        <end position="427"/>
    </location>
</feature>
<dbReference type="Gene3D" id="3.20.20.190">
    <property type="entry name" value="Phosphatidylinositol (PI) phosphodiesterase"/>
    <property type="match status" value="1"/>
</dbReference>
<name>A0AAD2FEV0_9STRA</name>
<gene>
    <name evidence="10" type="ORF">CYCCA115_LOCUS87</name>
</gene>
<evidence type="ECO:0000256" key="5">
    <source>
        <dbReference type="ARBA" id="ARBA00022801"/>
    </source>
</evidence>
<dbReference type="GO" id="GO:0006629">
    <property type="term" value="P:lipid metabolic process"/>
    <property type="evidence" value="ECO:0007669"/>
    <property type="project" value="InterPro"/>
</dbReference>
<proteinExistence type="inferred from homology"/>
<keyword evidence="11" id="KW-1185">Reference proteome</keyword>
<dbReference type="PANTHER" id="PTHR43620">
    <property type="entry name" value="GLYCEROPHOSPHORYL DIESTER PHOSPHODIESTERASE"/>
    <property type="match status" value="1"/>
</dbReference>
<comment type="caution">
    <text evidence="10">The sequence shown here is derived from an EMBL/GenBank/DDBJ whole genome shotgun (WGS) entry which is preliminary data.</text>
</comment>
<evidence type="ECO:0000256" key="7">
    <source>
        <dbReference type="SAM" id="MobiDB-lite"/>
    </source>
</evidence>
<dbReference type="GO" id="GO:0008889">
    <property type="term" value="F:glycerophosphodiester phosphodiesterase activity"/>
    <property type="evidence" value="ECO:0007669"/>
    <property type="project" value="UniProtKB-EC"/>
</dbReference>
<evidence type="ECO:0000256" key="1">
    <source>
        <dbReference type="ARBA" id="ARBA00007277"/>
    </source>
</evidence>
<evidence type="ECO:0000256" key="2">
    <source>
        <dbReference type="ARBA" id="ARBA00012247"/>
    </source>
</evidence>
<feature type="chain" id="PRO_5042027759" description="glycerophosphodiester phosphodiesterase" evidence="8">
    <location>
        <begin position="18"/>
        <end position="448"/>
    </location>
</feature>
<sequence>MKCIWLFALATFEVIVAQPQVQLGSRPFYLINEMSDSQLKTDLENCATNTEKYEVSDWSIGHRGACMQFPEHTLESYSAALSQGAGIVECDVTFTKDKELVCRHAQCDLHTTTDVVTRPDMNAKCTTPWAPGVAPKCCTSDFTLAEIQTLCAKMDASVADATTAEGYIGGTADWRTTLYSGECPKVPTHAESIALIDAADAYFTPELKTPEVEMPFDGLTQEMYAQMMVDEYVAAGVPAEKVWVQSFLWDDVVYWINNASDFGAQAVALEDTYEAYDFNMTQLDAHFKSIVDAGANYLAPPMWMLVDNVDGAFASSDYIKYAKDKDFKIITWTLERSGPLSSGGGWYFQSVNGEKDGDQSLILGDGQVFEFLHALNTEIGIVGMFSDWPATTTFYANCMNLGLRGDTDGGGDNEEGSGNNEESGSAANGVSHRSFVFLVFALVALLFT</sequence>
<reference evidence="10" key="1">
    <citation type="submission" date="2023-08" db="EMBL/GenBank/DDBJ databases">
        <authorList>
            <person name="Audoor S."/>
            <person name="Bilcke G."/>
        </authorList>
    </citation>
    <scope>NUCLEOTIDE SEQUENCE</scope>
</reference>
<comment type="catalytic activity">
    <reaction evidence="6">
        <text>a sn-glycero-3-phosphodiester + H2O = an alcohol + sn-glycerol 3-phosphate + H(+)</text>
        <dbReference type="Rhea" id="RHEA:12969"/>
        <dbReference type="ChEBI" id="CHEBI:15377"/>
        <dbReference type="ChEBI" id="CHEBI:15378"/>
        <dbReference type="ChEBI" id="CHEBI:30879"/>
        <dbReference type="ChEBI" id="CHEBI:57597"/>
        <dbReference type="ChEBI" id="CHEBI:83408"/>
        <dbReference type="EC" id="3.1.4.46"/>
    </reaction>
</comment>
<dbReference type="InterPro" id="IPR017946">
    <property type="entry name" value="PLC-like_Pdiesterase_TIM-brl"/>
</dbReference>
<dbReference type="GO" id="GO:0006071">
    <property type="term" value="P:glycerol metabolic process"/>
    <property type="evidence" value="ECO:0007669"/>
    <property type="project" value="UniProtKB-KW"/>
</dbReference>
<dbReference type="Proteomes" id="UP001295423">
    <property type="component" value="Unassembled WGS sequence"/>
</dbReference>
<feature type="domain" description="GP-PDE" evidence="9">
    <location>
        <begin position="57"/>
        <end position="345"/>
    </location>
</feature>
<evidence type="ECO:0000256" key="3">
    <source>
        <dbReference type="ARBA" id="ARBA00022729"/>
    </source>
</evidence>
<accession>A0AAD2FEV0</accession>
<organism evidence="10 11">
    <name type="scientific">Cylindrotheca closterium</name>
    <dbReference type="NCBI Taxonomy" id="2856"/>
    <lineage>
        <taxon>Eukaryota</taxon>
        <taxon>Sar</taxon>
        <taxon>Stramenopiles</taxon>
        <taxon>Ochrophyta</taxon>
        <taxon>Bacillariophyta</taxon>
        <taxon>Bacillariophyceae</taxon>
        <taxon>Bacillariophycidae</taxon>
        <taxon>Bacillariales</taxon>
        <taxon>Bacillariaceae</taxon>
        <taxon>Cylindrotheca</taxon>
    </lineage>
</organism>
<comment type="similarity">
    <text evidence="1">Belongs to the glycerophosphoryl diester phosphodiesterase family.</text>
</comment>
<evidence type="ECO:0000256" key="6">
    <source>
        <dbReference type="ARBA" id="ARBA00047512"/>
    </source>
</evidence>
<evidence type="ECO:0000259" key="9">
    <source>
        <dbReference type="PROSITE" id="PS51704"/>
    </source>
</evidence>
<dbReference type="Pfam" id="PF03009">
    <property type="entry name" value="GDPD"/>
    <property type="match status" value="1"/>
</dbReference>
<dbReference type="PROSITE" id="PS51704">
    <property type="entry name" value="GP_PDE"/>
    <property type="match status" value="1"/>
</dbReference>
<protein>
    <recommendedName>
        <fullName evidence="2">glycerophosphodiester phosphodiesterase</fullName>
        <ecNumber evidence="2">3.1.4.46</ecNumber>
    </recommendedName>
</protein>
<keyword evidence="5" id="KW-0378">Hydrolase</keyword>
<dbReference type="InterPro" id="IPR030395">
    <property type="entry name" value="GP_PDE_dom"/>
</dbReference>
<evidence type="ECO:0000256" key="4">
    <source>
        <dbReference type="ARBA" id="ARBA00022798"/>
    </source>
</evidence>
<feature type="region of interest" description="Disordered" evidence="7">
    <location>
        <begin position="406"/>
        <end position="427"/>
    </location>
</feature>
<dbReference type="PANTHER" id="PTHR43620:SF7">
    <property type="entry name" value="GLYCEROPHOSPHODIESTER PHOSPHODIESTERASE GDPD5-RELATED"/>
    <property type="match status" value="1"/>
</dbReference>
<evidence type="ECO:0000313" key="11">
    <source>
        <dbReference type="Proteomes" id="UP001295423"/>
    </source>
</evidence>